<organism evidence="9 10">
    <name type="scientific">Candidatus Methylacidithermus pantelleriae</name>
    <dbReference type="NCBI Taxonomy" id="2744239"/>
    <lineage>
        <taxon>Bacteria</taxon>
        <taxon>Pseudomonadati</taxon>
        <taxon>Verrucomicrobiota</taxon>
        <taxon>Methylacidiphilae</taxon>
        <taxon>Methylacidiphilales</taxon>
        <taxon>Methylacidiphilaceae</taxon>
        <taxon>Candidatus Methylacidithermus</taxon>
    </lineage>
</organism>
<keyword evidence="2" id="KW-0662">Pyridine nucleotide biosynthesis</keyword>
<evidence type="ECO:0000313" key="10">
    <source>
        <dbReference type="Proteomes" id="UP000663859"/>
    </source>
</evidence>
<evidence type="ECO:0000313" key="9">
    <source>
        <dbReference type="EMBL" id="CAF0696352.1"/>
    </source>
</evidence>
<sequence>MEETIGPGDALVVVDVQKDFLPGGRLAVPGGDAIIPVLNRYIELFHRKGLPVIATRDWHPPNHCSFKEEGGPWPSHCVAGTEGARFPESLRLPESVCIISKATRKDCEAYSGFEGTSLEEELRALGVRRLFVGGLATEYCVARTVLDGLERGFEVVVLTDAVRSLDAHPGDGEKALKQMQARGASLWPGKDKATREG</sequence>
<keyword evidence="3" id="KW-0479">Metal-binding</keyword>
<evidence type="ECO:0000256" key="5">
    <source>
        <dbReference type="ARBA" id="ARBA00037900"/>
    </source>
</evidence>
<dbReference type="PANTHER" id="PTHR11080:SF2">
    <property type="entry name" value="LD05707P"/>
    <property type="match status" value="1"/>
</dbReference>
<feature type="domain" description="Isochorismatase-like" evidence="8">
    <location>
        <begin position="10"/>
        <end position="185"/>
    </location>
</feature>
<keyword evidence="4 9" id="KW-0378">Hydrolase</keyword>
<dbReference type="GO" id="GO:0046872">
    <property type="term" value="F:metal ion binding"/>
    <property type="evidence" value="ECO:0007669"/>
    <property type="project" value="UniProtKB-KW"/>
</dbReference>
<comment type="similarity">
    <text evidence="1">Belongs to the isochorismatase family.</text>
</comment>
<evidence type="ECO:0000256" key="2">
    <source>
        <dbReference type="ARBA" id="ARBA00022642"/>
    </source>
</evidence>
<dbReference type="InterPro" id="IPR052347">
    <property type="entry name" value="Isochorismatase_Nicotinamidase"/>
</dbReference>
<gene>
    <name evidence="9" type="ORF">MPNT_20199</name>
</gene>
<dbReference type="Pfam" id="PF00857">
    <property type="entry name" value="Isochorismatase"/>
    <property type="match status" value="1"/>
</dbReference>
<dbReference type="EC" id="3.5.1.19" evidence="6"/>
<protein>
    <recommendedName>
        <fullName evidence="6">nicotinamidase</fullName>
        <ecNumber evidence="6">3.5.1.19</ecNumber>
    </recommendedName>
    <alternativeName>
        <fullName evidence="7">Nicotinamide deamidase</fullName>
    </alternativeName>
</protein>
<dbReference type="InterPro" id="IPR036380">
    <property type="entry name" value="Isochorismatase-like_sf"/>
</dbReference>
<dbReference type="RefSeq" id="WP_174581995.1">
    <property type="nucleotide sequence ID" value="NZ_CAJNOB010000012.1"/>
</dbReference>
<comment type="caution">
    <text evidence="9">The sequence shown here is derived from an EMBL/GenBank/DDBJ whole genome shotgun (WGS) entry which is preliminary data.</text>
</comment>
<evidence type="ECO:0000256" key="1">
    <source>
        <dbReference type="ARBA" id="ARBA00006336"/>
    </source>
</evidence>
<dbReference type="SUPFAM" id="SSF52499">
    <property type="entry name" value="Isochorismatase-like hydrolases"/>
    <property type="match status" value="1"/>
</dbReference>
<proteinExistence type="inferred from homology"/>
<keyword evidence="10" id="KW-1185">Reference proteome</keyword>
<evidence type="ECO:0000259" key="8">
    <source>
        <dbReference type="Pfam" id="PF00857"/>
    </source>
</evidence>
<dbReference type="Proteomes" id="UP000663859">
    <property type="component" value="Unassembled WGS sequence"/>
</dbReference>
<dbReference type="AlphaFoldDB" id="A0A8J2FS66"/>
<evidence type="ECO:0000256" key="6">
    <source>
        <dbReference type="ARBA" id="ARBA00039017"/>
    </source>
</evidence>
<dbReference type="PANTHER" id="PTHR11080">
    <property type="entry name" value="PYRAZINAMIDASE/NICOTINAMIDASE"/>
    <property type="match status" value="1"/>
</dbReference>
<evidence type="ECO:0000256" key="7">
    <source>
        <dbReference type="ARBA" id="ARBA00043224"/>
    </source>
</evidence>
<dbReference type="GO" id="GO:0019363">
    <property type="term" value="P:pyridine nucleotide biosynthetic process"/>
    <property type="evidence" value="ECO:0007669"/>
    <property type="project" value="UniProtKB-KW"/>
</dbReference>
<dbReference type="EMBL" id="CAJNOB010000012">
    <property type="protein sequence ID" value="CAF0696352.1"/>
    <property type="molecule type" value="Genomic_DNA"/>
</dbReference>
<dbReference type="GO" id="GO:0008936">
    <property type="term" value="F:nicotinamidase activity"/>
    <property type="evidence" value="ECO:0007669"/>
    <property type="project" value="UniProtKB-EC"/>
</dbReference>
<evidence type="ECO:0000256" key="4">
    <source>
        <dbReference type="ARBA" id="ARBA00022801"/>
    </source>
</evidence>
<name>A0A8J2FS66_9BACT</name>
<evidence type="ECO:0000256" key="3">
    <source>
        <dbReference type="ARBA" id="ARBA00022723"/>
    </source>
</evidence>
<dbReference type="CDD" id="cd01011">
    <property type="entry name" value="nicotinamidase"/>
    <property type="match status" value="1"/>
</dbReference>
<reference evidence="9" key="1">
    <citation type="submission" date="2021-02" db="EMBL/GenBank/DDBJ databases">
        <authorList>
            <person name="Cremers G."/>
            <person name="Picone N."/>
        </authorList>
    </citation>
    <scope>NUCLEOTIDE SEQUENCE</scope>
    <source>
        <strain evidence="9">PQ17</strain>
    </source>
</reference>
<dbReference type="InterPro" id="IPR000868">
    <property type="entry name" value="Isochorismatase-like_dom"/>
</dbReference>
<dbReference type="Gene3D" id="3.40.50.850">
    <property type="entry name" value="Isochorismatase-like"/>
    <property type="match status" value="1"/>
</dbReference>
<accession>A0A8J2FS66</accession>
<comment type="pathway">
    <text evidence="5">Cofactor biosynthesis; nicotinate biosynthesis; nicotinate from nicotinamide: step 1/1.</text>
</comment>